<dbReference type="Proteomes" id="UP000001936">
    <property type="component" value="Plasmid p42a"/>
</dbReference>
<name>Q2K2J8_RHIEC</name>
<gene>
    <name evidence="2" type="ordered locus">RHE_PA00111</name>
</gene>
<dbReference type="KEGG" id="ret:RHE_PA00111"/>
<geneLocation type="plasmid" evidence="2 3">
    <name>p42a</name>
</geneLocation>
<evidence type="ECO:0000313" key="2">
    <source>
        <dbReference type="EMBL" id="ABC92975.1"/>
    </source>
</evidence>
<dbReference type="EMBL" id="CP000134">
    <property type="protein sequence ID" value="ABC92975.1"/>
    <property type="molecule type" value="Genomic_DNA"/>
</dbReference>
<protein>
    <submittedName>
        <fullName evidence="2">Uncharacterized protein</fullName>
    </submittedName>
</protein>
<dbReference type="AlphaFoldDB" id="Q2K2J8"/>
<sequence>MLFREEWAHRAQGKKVLEGRCGKTIEAKPVFRSDMPHRAREGRGLAQWRKEYDDGSRAPTACRTLATAGLPPCHMSKSNVRKQPNKGAALPVLRAIVVLANPRLEDLCVRSQSRLPSKSGRPGSSNRSTGKPGSGANWTSRLILTRSPRPSLNRCRPLARPTTDTDGPQAASRSPAVSGCRECRKLTARCACAAAWKIARLSSLRTLSQESRYEA</sequence>
<evidence type="ECO:0000313" key="3">
    <source>
        <dbReference type="Proteomes" id="UP000001936"/>
    </source>
</evidence>
<keyword evidence="2" id="KW-0614">Plasmid</keyword>
<evidence type="ECO:0000256" key="1">
    <source>
        <dbReference type="SAM" id="MobiDB-lite"/>
    </source>
</evidence>
<accession>Q2K2J8</accession>
<feature type="compositionally biased region" description="Polar residues" evidence="1">
    <location>
        <begin position="110"/>
        <end position="142"/>
    </location>
</feature>
<keyword evidence="3" id="KW-1185">Reference proteome</keyword>
<organism evidence="2 3">
    <name type="scientific">Rhizobium etli (strain ATCC 51251 / DSM 11541 / JCM 21823 / NBRC 15573 / CFN 42)</name>
    <dbReference type="NCBI Taxonomy" id="347834"/>
    <lineage>
        <taxon>Bacteria</taxon>
        <taxon>Pseudomonadati</taxon>
        <taxon>Pseudomonadota</taxon>
        <taxon>Alphaproteobacteria</taxon>
        <taxon>Hyphomicrobiales</taxon>
        <taxon>Rhizobiaceae</taxon>
        <taxon>Rhizobium/Agrobacterium group</taxon>
        <taxon>Rhizobium</taxon>
    </lineage>
</organism>
<reference evidence="2 3" key="1">
    <citation type="journal article" date="2006" name="Proc. Natl. Acad. Sci. U.S.A.">
        <title>The partitioned Rhizobium etli genome: genetic and metabolic redundancy in seven interacting replicons.</title>
        <authorList>
            <person name="Gonzalez V."/>
            <person name="Santamaria R.I."/>
            <person name="Bustos P."/>
            <person name="Hernandez-Gonzalez I."/>
            <person name="Medrano-Soto A."/>
            <person name="Moreno-Hagelsieb G."/>
            <person name="Janga S.C."/>
            <person name="Ramirez M.A."/>
            <person name="Jimenez-Jacinto V."/>
            <person name="Collado-Vides J."/>
            <person name="Davila G."/>
        </authorList>
    </citation>
    <scope>NUCLEOTIDE SEQUENCE [LARGE SCALE GENOMIC DNA]</scope>
    <source>
        <strain evidence="3">ATCC 51251 / DSM 11541 / JCM 21823 / NBRC 15573 / CFN 42</strain>
    </source>
</reference>
<proteinExistence type="predicted"/>
<dbReference type="HOGENOM" id="CLU_1282359_0_0_5"/>
<feature type="region of interest" description="Disordered" evidence="1">
    <location>
        <begin position="110"/>
        <end position="175"/>
    </location>
</feature>